<proteinExistence type="predicted"/>
<organism evidence="2 3">
    <name type="scientific">Paraphoma chrysanthemicola</name>
    <dbReference type="NCBI Taxonomy" id="798071"/>
    <lineage>
        <taxon>Eukaryota</taxon>
        <taxon>Fungi</taxon>
        <taxon>Dikarya</taxon>
        <taxon>Ascomycota</taxon>
        <taxon>Pezizomycotina</taxon>
        <taxon>Dothideomycetes</taxon>
        <taxon>Pleosporomycetidae</taxon>
        <taxon>Pleosporales</taxon>
        <taxon>Pleosporineae</taxon>
        <taxon>Phaeosphaeriaceae</taxon>
        <taxon>Paraphoma</taxon>
    </lineage>
</organism>
<keyword evidence="3" id="KW-1185">Reference proteome</keyword>
<gene>
    <name evidence="2" type="ORF">FB567DRAFT_526809</name>
</gene>
<evidence type="ECO:0000256" key="1">
    <source>
        <dbReference type="SAM" id="MobiDB-lite"/>
    </source>
</evidence>
<evidence type="ECO:0000313" key="2">
    <source>
        <dbReference type="EMBL" id="KAH7087043.1"/>
    </source>
</evidence>
<evidence type="ECO:0000313" key="3">
    <source>
        <dbReference type="Proteomes" id="UP000813461"/>
    </source>
</evidence>
<sequence>MSPPFPASTKHTSSSPPTTAPPSSRAARITYTPLRPPAKRILFPTTDANSATTMLNALASPLLRLPPELRAMVLQEACTHAKDNVIELRISSRNQGHNSKPTTPPRGGIIWNHESFETDVHRDRICTRANAAAYNPCSIAVRSAYLSHAPYAFTARRGEGAGDYVGECGVCALREKESGRDQVCGRMCADVAWFGEDRACWEWE</sequence>
<accession>A0A8K0VZ28</accession>
<reference evidence="2" key="1">
    <citation type="journal article" date="2021" name="Nat. Commun.">
        <title>Genetic determinants of endophytism in the Arabidopsis root mycobiome.</title>
        <authorList>
            <person name="Mesny F."/>
            <person name="Miyauchi S."/>
            <person name="Thiergart T."/>
            <person name="Pickel B."/>
            <person name="Atanasova L."/>
            <person name="Karlsson M."/>
            <person name="Huettel B."/>
            <person name="Barry K.W."/>
            <person name="Haridas S."/>
            <person name="Chen C."/>
            <person name="Bauer D."/>
            <person name="Andreopoulos W."/>
            <person name="Pangilinan J."/>
            <person name="LaButti K."/>
            <person name="Riley R."/>
            <person name="Lipzen A."/>
            <person name="Clum A."/>
            <person name="Drula E."/>
            <person name="Henrissat B."/>
            <person name="Kohler A."/>
            <person name="Grigoriev I.V."/>
            <person name="Martin F.M."/>
            <person name="Hacquard S."/>
        </authorList>
    </citation>
    <scope>NUCLEOTIDE SEQUENCE</scope>
    <source>
        <strain evidence="2">MPI-SDFR-AT-0120</strain>
    </source>
</reference>
<dbReference type="Proteomes" id="UP000813461">
    <property type="component" value="Unassembled WGS sequence"/>
</dbReference>
<dbReference type="EMBL" id="JAGMVJ010000010">
    <property type="protein sequence ID" value="KAH7087043.1"/>
    <property type="molecule type" value="Genomic_DNA"/>
</dbReference>
<feature type="compositionally biased region" description="Low complexity" evidence="1">
    <location>
        <begin position="7"/>
        <end position="26"/>
    </location>
</feature>
<comment type="caution">
    <text evidence="2">The sequence shown here is derived from an EMBL/GenBank/DDBJ whole genome shotgun (WGS) entry which is preliminary data.</text>
</comment>
<feature type="region of interest" description="Disordered" evidence="1">
    <location>
        <begin position="1"/>
        <end position="26"/>
    </location>
</feature>
<protein>
    <submittedName>
        <fullName evidence="2">Uncharacterized protein</fullName>
    </submittedName>
</protein>
<name>A0A8K0VZ28_9PLEO</name>
<dbReference type="AlphaFoldDB" id="A0A8K0VZ28"/>